<dbReference type="GO" id="GO:0005524">
    <property type="term" value="F:ATP binding"/>
    <property type="evidence" value="ECO:0007669"/>
    <property type="project" value="InterPro"/>
</dbReference>
<dbReference type="PANTHER" id="PTHR13710:SF105">
    <property type="entry name" value="ATP-DEPENDENT DNA HELICASE Q1"/>
    <property type="match status" value="1"/>
</dbReference>
<dbReference type="GO" id="GO:0000724">
    <property type="term" value="P:double-strand break repair via homologous recombination"/>
    <property type="evidence" value="ECO:0007669"/>
    <property type="project" value="TreeGrafter"/>
</dbReference>
<comment type="caution">
    <text evidence="7">The sequence shown here is derived from an EMBL/GenBank/DDBJ whole genome shotgun (WGS) entry which is preliminary data.</text>
</comment>
<dbReference type="Pfam" id="PF00270">
    <property type="entry name" value="DEAD"/>
    <property type="match status" value="1"/>
</dbReference>
<dbReference type="GO" id="GO:0043138">
    <property type="term" value="F:3'-5' DNA helicase activity"/>
    <property type="evidence" value="ECO:0007669"/>
    <property type="project" value="UniProtKB-EC"/>
</dbReference>
<accession>A0A2N5S5W1</accession>
<evidence type="ECO:0000259" key="6">
    <source>
        <dbReference type="Pfam" id="PF00270"/>
    </source>
</evidence>
<sequence length="178" mass="19516">MSASPTPAQILPSDEGSDHMIIDGAAELLSESKQRVALPKKLLALSRDELKDHIKKMANGICEDEAKEGQIDAVAHLVHSEHTFVLAGTGFGKTQIAEMYSKLFKPYQKAVIVVVNPLDALRDNQVEEKKDVGVDHKTIQAINLTKDTLTGNVAKQITRGDFSFIYVSPEAFLNSEML</sequence>
<keyword evidence="2" id="KW-0238">DNA-binding</keyword>
<evidence type="ECO:0000313" key="8">
    <source>
        <dbReference type="Proteomes" id="UP000235392"/>
    </source>
</evidence>
<feature type="domain" description="DEAD/DEAH-box helicase" evidence="6">
    <location>
        <begin position="69"/>
        <end position="174"/>
    </location>
</feature>
<protein>
    <recommendedName>
        <fullName evidence="5">DNA 3'-5' helicase</fullName>
        <ecNumber evidence="5">5.6.2.4</ecNumber>
    </recommendedName>
</protein>
<dbReference type="AlphaFoldDB" id="A0A2N5S5W1"/>
<comment type="catalytic activity">
    <reaction evidence="4">
        <text>Couples ATP hydrolysis with the unwinding of duplex DNA by translocating in the 3'-5' direction.</text>
        <dbReference type="EC" id="5.6.2.4"/>
    </reaction>
</comment>
<name>A0A2N5S5W1_9BASI</name>
<dbReference type="InterPro" id="IPR011545">
    <property type="entry name" value="DEAD/DEAH_box_helicase_dom"/>
</dbReference>
<dbReference type="GO" id="GO:0009378">
    <property type="term" value="F:four-way junction helicase activity"/>
    <property type="evidence" value="ECO:0007669"/>
    <property type="project" value="TreeGrafter"/>
</dbReference>
<evidence type="ECO:0000256" key="1">
    <source>
        <dbReference type="ARBA" id="ARBA00005446"/>
    </source>
</evidence>
<dbReference type="GO" id="GO:0003677">
    <property type="term" value="F:DNA binding"/>
    <property type="evidence" value="ECO:0007669"/>
    <property type="project" value="UniProtKB-KW"/>
</dbReference>
<dbReference type="GO" id="GO:0005737">
    <property type="term" value="C:cytoplasm"/>
    <property type="evidence" value="ECO:0007669"/>
    <property type="project" value="TreeGrafter"/>
</dbReference>
<evidence type="ECO:0000256" key="5">
    <source>
        <dbReference type="ARBA" id="ARBA00034808"/>
    </source>
</evidence>
<gene>
    <name evidence="7" type="ORF">PCASD_23117</name>
</gene>
<evidence type="ECO:0000313" key="7">
    <source>
        <dbReference type="EMBL" id="PLW08630.1"/>
    </source>
</evidence>
<dbReference type="InterPro" id="IPR027417">
    <property type="entry name" value="P-loop_NTPase"/>
</dbReference>
<dbReference type="EMBL" id="PGCI01001053">
    <property type="protein sequence ID" value="PLW08630.1"/>
    <property type="molecule type" value="Genomic_DNA"/>
</dbReference>
<evidence type="ECO:0000256" key="3">
    <source>
        <dbReference type="ARBA" id="ARBA00023235"/>
    </source>
</evidence>
<dbReference type="Gene3D" id="3.40.50.300">
    <property type="entry name" value="P-loop containing nucleotide triphosphate hydrolases"/>
    <property type="match status" value="1"/>
</dbReference>
<proteinExistence type="inferred from homology"/>
<organism evidence="7 8">
    <name type="scientific">Puccinia coronata f. sp. avenae</name>
    <dbReference type="NCBI Taxonomy" id="200324"/>
    <lineage>
        <taxon>Eukaryota</taxon>
        <taxon>Fungi</taxon>
        <taxon>Dikarya</taxon>
        <taxon>Basidiomycota</taxon>
        <taxon>Pucciniomycotina</taxon>
        <taxon>Pucciniomycetes</taxon>
        <taxon>Pucciniales</taxon>
        <taxon>Pucciniaceae</taxon>
        <taxon>Puccinia</taxon>
    </lineage>
</organism>
<dbReference type="GO" id="GO:0005694">
    <property type="term" value="C:chromosome"/>
    <property type="evidence" value="ECO:0007669"/>
    <property type="project" value="TreeGrafter"/>
</dbReference>
<dbReference type="EC" id="5.6.2.4" evidence="5"/>
<dbReference type="Proteomes" id="UP000235392">
    <property type="component" value="Unassembled WGS sequence"/>
</dbReference>
<evidence type="ECO:0000256" key="4">
    <source>
        <dbReference type="ARBA" id="ARBA00034617"/>
    </source>
</evidence>
<reference evidence="7 8" key="1">
    <citation type="submission" date="2017-11" db="EMBL/GenBank/DDBJ databases">
        <title>De novo assembly and phasing of dikaryotic genomes from two isolates of Puccinia coronata f. sp. avenae, the causal agent of oat crown rust.</title>
        <authorList>
            <person name="Miller M.E."/>
            <person name="Zhang Y."/>
            <person name="Omidvar V."/>
            <person name="Sperschneider J."/>
            <person name="Schwessinger B."/>
            <person name="Raley C."/>
            <person name="Palmer J.M."/>
            <person name="Garnica D."/>
            <person name="Upadhyaya N."/>
            <person name="Rathjen J."/>
            <person name="Taylor J.M."/>
            <person name="Park R.F."/>
            <person name="Dodds P.N."/>
            <person name="Hirsch C.D."/>
            <person name="Kianian S.F."/>
            <person name="Figueroa M."/>
        </authorList>
    </citation>
    <scope>NUCLEOTIDE SEQUENCE [LARGE SCALE GENOMIC DNA]</scope>
    <source>
        <strain evidence="7">12SD80</strain>
    </source>
</reference>
<keyword evidence="3" id="KW-0413">Isomerase</keyword>
<dbReference type="SUPFAM" id="SSF52540">
    <property type="entry name" value="P-loop containing nucleoside triphosphate hydrolases"/>
    <property type="match status" value="1"/>
</dbReference>
<dbReference type="PANTHER" id="PTHR13710">
    <property type="entry name" value="DNA HELICASE RECQ FAMILY MEMBER"/>
    <property type="match status" value="1"/>
</dbReference>
<comment type="similarity">
    <text evidence="1">Belongs to the helicase family. RecQ subfamily.</text>
</comment>
<evidence type="ECO:0000256" key="2">
    <source>
        <dbReference type="ARBA" id="ARBA00023125"/>
    </source>
</evidence>